<comment type="caution">
    <text evidence="12">The sequence shown here is derived from an EMBL/GenBank/DDBJ whole genome shotgun (WGS) entry which is preliminary data.</text>
</comment>
<dbReference type="Gene3D" id="1.20.1250.20">
    <property type="entry name" value="MFS general substrate transporter like domains"/>
    <property type="match status" value="2"/>
</dbReference>
<dbReference type="SUPFAM" id="SSF103473">
    <property type="entry name" value="MFS general substrate transporter"/>
    <property type="match status" value="1"/>
</dbReference>
<evidence type="ECO:0000256" key="8">
    <source>
        <dbReference type="ARBA" id="ARBA00024393"/>
    </source>
</evidence>
<dbReference type="RefSeq" id="WP_119585897.1">
    <property type="nucleotide sequence ID" value="NZ_JAWVBH010000001.1"/>
</dbReference>
<evidence type="ECO:0000256" key="9">
    <source>
        <dbReference type="ARBA" id="ARBA00025420"/>
    </source>
</evidence>
<dbReference type="CDD" id="cd17341">
    <property type="entry name" value="MFS_NRT2_like"/>
    <property type="match status" value="1"/>
</dbReference>
<reference evidence="12 13" key="1">
    <citation type="journal article" date="2016" name="Front. Microbiol.">
        <title>Comprehensive Phylogenetic Analysis of Bovine Non-aureus Staphylococci Species Based on Whole-Genome Sequencing.</title>
        <authorList>
            <person name="Naushad S."/>
            <person name="Barkema H.W."/>
            <person name="Luby C."/>
            <person name="Condas L.A."/>
            <person name="Nobrega D.B."/>
            <person name="Carson D.A."/>
            <person name="De Buck J."/>
        </authorList>
    </citation>
    <scope>NUCLEOTIDE SEQUENCE [LARGE SCALE GENOMIC DNA]</scope>
    <source>
        <strain evidence="12 13">SNUC 4554</strain>
    </source>
</reference>
<accession>A0A418ID98</accession>
<keyword evidence="13" id="KW-1185">Reference proteome</keyword>
<feature type="transmembrane region" description="Helical" evidence="10">
    <location>
        <begin position="74"/>
        <end position="93"/>
    </location>
</feature>
<feature type="transmembrane region" description="Helical" evidence="10">
    <location>
        <begin position="12"/>
        <end position="34"/>
    </location>
</feature>
<organism evidence="12 13">
    <name type="scientific">Staphylococcus shinii</name>
    <dbReference type="NCBI Taxonomy" id="2912228"/>
    <lineage>
        <taxon>Bacteria</taxon>
        <taxon>Bacillati</taxon>
        <taxon>Bacillota</taxon>
        <taxon>Bacilli</taxon>
        <taxon>Bacillales</taxon>
        <taxon>Staphylococcaceae</taxon>
        <taxon>Staphylococcus</taxon>
    </lineage>
</organism>
<dbReference type="GO" id="GO:0005886">
    <property type="term" value="C:plasma membrane"/>
    <property type="evidence" value="ECO:0007669"/>
    <property type="project" value="UniProtKB-SubCell"/>
</dbReference>
<comment type="function">
    <text evidence="9">Probably required for nitrate uptake under anoxic conditions. Also possibly involved in excretion of nitrite produced by the dissimilatory reduction of nitrate.</text>
</comment>
<dbReference type="Proteomes" id="UP000286317">
    <property type="component" value="Unassembled WGS sequence"/>
</dbReference>
<evidence type="ECO:0000256" key="5">
    <source>
        <dbReference type="ARBA" id="ARBA00022989"/>
    </source>
</evidence>
<feature type="transmembrane region" description="Helical" evidence="10">
    <location>
        <begin position="46"/>
        <end position="67"/>
    </location>
</feature>
<evidence type="ECO:0000313" key="12">
    <source>
        <dbReference type="EMBL" id="RIM98361.1"/>
    </source>
</evidence>
<dbReference type="EMBL" id="QXUF01000092">
    <property type="protein sequence ID" value="RIM98361.1"/>
    <property type="molecule type" value="Genomic_DNA"/>
</dbReference>
<feature type="transmembrane region" description="Helical" evidence="10">
    <location>
        <begin position="99"/>
        <end position="120"/>
    </location>
</feature>
<dbReference type="GO" id="GO:0042128">
    <property type="term" value="P:nitrate assimilation"/>
    <property type="evidence" value="ECO:0007669"/>
    <property type="project" value="UniProtKB-KW"/>
</dbReference>
<feature type="transmembrane region" description="Helical" evidence="10">
    <location>
        <begin position="266"/>
        <end position="286"/>
    </location>
</feature>
<evidence type="ECO:0000256" key="2">
    <source>
        <dbReference type="ARBA" id="ARBA00008432"/>
    </source>
</evidence>
<dbReference type="Pfam" id="PF07690">
    <property type="entry name" value="MFS_1"/>
    <property type="match status" value="1"/>
</dbReference>
<gene>
    <name evidence="12" type="ORF">BU112_11355</name>
</gene>
<feature type="transmembrane region" description="Helical" evidence="10">
    <location>
        <begin position="292"/>
        <end position="314"/>
    </location>
</feature>
<dbReference type="GO" id="GO:0015112">
    <property type="term" value="F:nitrate transmembrane transporter activity"/>
    <property type="evidence" value="ECO:0007669"/>
    <property type="project" value="InterPro"/>
</dbReference>
<evidence type="ECO:0000256" key="1">
    <source>
        <dbReference type="ARBA" id="ARBA00004651"/>
    </source>
</evidence>
<dbReference type="InterPro" id="IPR036259">
    <property type="entry name" value="MFS_trans_sf"/>
</dbReference>
<feature type="domain" description="Major facilitator superfamily (MFS) profile" evidence="11">
    <location>
        <begin position="9"/>
        <end position="383"/>
    </location>
</feature>
<name>A0A418ID98_9STAP</name>
<dbReference type="OrthoDB" id="9773404at2"/>
<keyword evidence="5 10" id="KW-1133">Transmembrane helix</keyword>
<feature type="transmembrane region" description="Helical" evidence="10">
    <location>
        <begin position="356"/>
        <end position="375"/>
    </location>
</feature>
<sequence length="388" mass="42044">MNKASGVFQLTLQSLSLVVGFMAWSIIAPLMPFISQDVHITSSRLSIILAIPVILGSILRVPFGYLTNIIGAKWVFFCSFIILLFPIFFLSYAQSPRMLMASGFFLGVGGAVFSVGVTSIPKYFPKERVGLANGIYGMGNIGTAISSFLAPPIAGIIGWQSTVRGYLIVIALFAIFMFLLGDNKEQKIKVPLVKQYKILMKDLRLYYLSLWYFITFGSFVAFGLFLPNFLVQNFGISEVDAGIRAGVFIALATFLRPLGGVLGDKFNAVTLLMCDFILMIIGAIMLGLSAHILLFTIGCLLISMCAGVGNGLIFKLVPSYFGKEAGSANGIVSMMGGLGGFFPPLVIAYVTSLTGTSHFSFILLAIFGVIALVTMSHIMKREKLKTTL</sequence>
<dbReference type="AlphaFoldDB" id="A0A418ID98"/>
<evidence type="ECO:0000256" key="10">
    <source>
        <dbReference type="SAM" id="Phobius"/>
    </source>
</evidence>
<feature type="transmembrane region" description="Helical" evidence="10">
    <location>
        <begin position="326"/>
        <end position="350"/>
    </location>
</feature>
<comment type="similarity">
    <text evidence="2">Belongs to the major facilitator superfamily. Nitrate/nitrite porter (TC 2.A.1.8) family.</text>
</comment>
<evidence type="ECO:0000256" key="7">
    <source>
        <dbReference type="ARBA" id="ARBA00023136"/>
    </source>
</evidence>
<dbReference type="PANTHER" id="PTHR23515">
    <property type="entry name" value="HIGH-AFFINITY NITRATE TRANSPORTER 2.3"/>
    <property type="match status" value="1"/>
</dbReference>
<dbReference type="InterPro" id="IPR020846">
    <property type="entry name" value="MFS_dom"/>
</dbReference>
<comment type="subcellular location">
    <subcellularLocation>
        <location evidence="1">Cell membrane</location>
        <topology evidence="1">Multi-pass membrane protein</topology>
    </subcellularLocation>
</comment>
<keyword evidence="4 10" id="KW-0812">Transmembrane</keyword>
<feature type="transmembrane region" description="Helical" evidence="10">
    <location>
        <begin position="241"/>
        <end position="259"/>
    </location>
</feature>
<dbReference type="PROSITE" id="PS50850">
    <property type="entry name" value="MFS"/>
    <property type="match status" value="1"/>
</dbReference>
<keyword evidence="3" id="KW-0813">Transport</keyword>
<evidence type="ECO:0000256" key="4">
    <source>
        <dbReference type="ARBA" id="ARBA00022692"/>
    </source>
</evidence>
<evidence type="ECO:0000256" key="6">
    <source>
        <dbReference type="ARBA" id="ARBA00023063"/>
    </source>
</evidence>
<evidence type="ECO:0000313" key="13">
    <source>
        <dbReference type="Proteomes" id="UP000286317"/>
    </source>
</evidence>
<keyword evidence="7 10" id="KW-0472">Membrane</keyword>
<evidence type="ECO:0000259" key="11">
    <source>
        <dbReference type="PROSITE" id="PS50850"/>
    </source>
</evidence>
<keyword evidence="6" id="KW-0534">Nitrate assimilation</keyword>
<feature type="transmembrane region" description="Helical" evidence="10">
    <location>
        <begin position="203"/>
        <end position="226"/>
    </location>
</feature>
<dbReference type="InterPro" id="IPR011701">
    <property type="entry name" value="MFS"/>
</dbReference>
<dbReference type="InterPro" id="IPR044772">
    <property type="entry name" value="NO3_transporter"/>
</dbReference>
<proteinExistence type="inferred from homology"/>
<feature type="transmembrane region" description="Helical" evidence="10">
    <location>
        <begin position="165"/>
        <end position="182"/>
    </location>
</feature>
<protein>
    <recommendedName>
        <fullName evidence="8">Probable nitrate transporter NarT</fullName>
    </recommendedName>
</protein>
<evidence type="ECO:0000256" key="3">
    <source>
        <dbReference type="ARBA" id="ARBA00022448"/>
    </source>
</evidence>